<dbReference type="SMART" id="SM01152">
    <property type="entry name" value="DUF167"/>
    <property type="match status" value="1"/>
</dbReference>
<organism evidence="3 4">
    <name type="scientific">Hyphobacterium lacteum</name>
    <dbReference type="NCBI Taxonomy" id="3116575"/>
    <lineage>
        <taxon>Bacteria</taxon>
        <taxon>Pseudomonadati</taxon>
        <taxon>Pseudomonadota</taxon>
        <taxon>Alphaproteobacteria</taxon>
        <taxon>Maricaulales</taxon>
        <taxon>Maricaulaceae</taxon>
        <taxon>Hyphobacterium</taxon>
    </lineage>
</organism>
<keyword evidence="4" id="KW-1185">Reference proteome</keyword>
<comment type="similarity">
    <text evidence="1 2">Belongs to the UPF0235 family.</text>
</comment>
<dbReference type="EMBL" id="JAZDRP010000007">
    <property type="protein sequence ID" value="MEE2526974.1"/>
    <property type="molecule type" value="Genomic_DNA"/>
</dbReference>
<comment type="caution">
    <text evidence="3">The sequence shown here is derived from an EMBL/GenBank/DDBJ whole genome shotgun (WGS) entry which is preliminary data.</text>
</comment>
<evidence type="ECO:0000313" key="3">
    <source>
        <dbReference type="EMBL" id="MEE2526974.1"/>
    </source>
</evidence>
<dbReference type="NCBIfam" id="TIGR00251">
    <property type="entry name" value="DUF167 family protein"/>
    <property type="match status" value="1"/>
</dbReference>
<gene>
    <name evidence="3" type="ORF">V0U79_11390</name>
</gene>
<dbReference type="Gene3D" id="3.30.1200.10">
    <property type="entry name" value="YggU-like"/>
    <property type="match status" value="1"/>
</dbReference>
<protein>
    <recommendedName>
        <fullName evidence="2">UPF0235 protein V0U79_11390</fullName>
    </recommendedName>
</protein>
<dbReference type="InterPro" id="IPR036591">
    <property type="entry name" value="YggU-like_sf"/>
</dbReference>
<dbReference type="PANTHER" id="PTHR13420:SF7">
    <property type="entry name" value="UPF0235 PROTEIN C15ORF40"/>
    <property type="match status" value="1"/>
</dbReference>
<proteinExistence type="inferred from homology"/>
<name>A0ABU7LTR8_9PROT</name>
<evidence type="ECO:0000313" key="4">
    <source>
        <dbReference type="Proteomes" id="UP001354971"/>
    </source>
</evidence>
<dbReference type="HAMAP" id="MF_00634">
    <property type="entry name" value="UPF0235"/>
    <property type="match status" value="1"/>
</dbReference>
<reference evidence="3 4" key="1">
    <citation type="submission" date="2024-01" db="EMBL/GenBank/DDBJ databases">
        <title>Hyphobacterium bacterium isolated from marine sediment.</title>
        <authorList>
            <person name="Zhao S."/>
        </authorList>
    </citation>
    <scope>NUCLEOTIDE SEQUENCE [LARGE SCALE GENOMIC DNA]</scope>
    <source>
        <strain evidence="4">HN65</strain>
    </source>
</reference>
<dbReference type="SUPFAM" id="SSF69786">
    <property type="entry name" value="YggU-like"/>
    <property type="match status" value="1"/>
</dbReference>
<accession>A0ABU7LTR8</accession>
<dbReference type="InterPro" id="IPR003746">
    <property type="entry name" value="DUF167"/>
</dbReference>
<dbReference type="PANTHER" id="PTHR13420">
    <property type="entry name" value="UPF0235 PROTEIN C15ORF40"/>
    <property type="match status" value="1"/>
</dbReference>
<dbReference type="Pfam" id="PF02594">
    <property type="entry name" value="DUF167"/>
    <property type="match status" value="1"/>
</dbReference>
<evidence type="ECO:0000256" key="1">
    <source>
        <dbReference type="ARBA" id="ARBA00010364"/>
    </source>
</evidence>
<sequence length="105" mass="11242">MTGLRTVPSGLQLTVRLTPNASADRIEGWIDGSDGESWLKVRVRAIPEDGKANTALIKLLAKQAGLAKNRLTLVRGHSHRLKTIEMVCEAGERANIAARLGAGTT</sequence>
<dbReference type="RefSeq" id="WP_330199638.1">
    <property type="nucleotide sequence ID" value="NZ_JAZDRP010000007.1"/>
</dbReference>
<dbReference type="Proteomes" id="UP001354971">
    <property type="component" value="Unassembled WGS sequence"/>
</dbReference>
<evidence type="ECO:0000256" key="2">
    <source>
        <dbReference type="HAMAP-Rule" id="MF_00634"/>
    </source>
</evidence>